<dbReference type="OrthoDB" id="4743071at2"/>
<name>A0A323V968_9ACTN</name>
<dbReference type="Gene3D" id="3.40.640.10">
    <property type="entry name" value="Type I PLP-dependent aspartate aminotransferase-like (Major domain)"/>
    <property type="match status" value="1"/>
</dbReference>
<evidence type="ECO:0000259" key="1">
    <source>
        <dbReference type="Pfam" id="PF00266"/>
    </source>
</evidence>
<dbReference type="AlphaFoldDB" id="A0A323V968"/>
<reference evidence="2 5" key="2">
    <citation type="submission" date="2020-08" db="EMBL/GenBank/DDBJ databases">
        <title>Sequencing the genomes of 1000 actinobacteria strains.</title>
        <authorList>
            <person name="Klenk H.-P."/>
        </authorList>
    </citation>
    <scope>NUCLEOTIDE SEQUENCE [LARGE SCALE GENOMIC DNA]</scope>
    <source>
        <strain evidence="2 5">DSM 16678</strain>
    </source>
</reference>
<evidence type="ECO:0000313" key="4">
    <source>
        <dbReference type="Proteomes" id="UP000247602"/>
    </source>
</evidence>
<dbReference type="RefSeq" id="WP_110552449.1">
    <property type="nucleotide sequence ID" value="NZ_JACIBU010000001.1"/>
</dbReference>
<accession>A0A323V968</accession>
<dbReference type="GO" id="GO:0008483">
    <property type="term" value="F:transaminase activity"/>
    <property type="evidence" value="ECO:0007669"/>
    <property type="project" value="UniProtKB-KW"/>
</dbReference>
<evidence type="ECO:0000313" key="5">
    <source>
        <dbReference type="Proteomes" id="UP000580718"/>
    </source>
</evidence>
<dbReference type="PANTHER" id="PTHR43586:SF15">
    <property type="entry name" value="BLR3095 PROTEIN"/>
    <property type="match status" value="1"/>
</dbReference>
<organism evidence="3 4">
    <name type="scientific">Modestobacter versicolor</name>
    <dbReference type="NCBI Taxonomy" id="429133"/>
    <lineage>
        <taxon>Bacteria</taxon>
        <taxon>Bacillati</taxon>
        <taxon>Actinomycetota</taxon>
        <taxon>Actinomycetes</taxon>
        <taxon>Geodermatophilales</taxon>
        <taxon>Geodermatophilaceae</taxon>
        <taxon>Modestobacter</taxon>
    </lineage>
</organism>
<dbReference type="Proteomes" id="UP000580718">
    <property type="component" value="Unassembled WGS sequence"/>
</dbReference>
<comment type="caution">
    <text evidence="3">The sequence shown here is derived from an EMBL/GenBank/DDBJ whole genome shotgun (WGS) entry which is preliminary data.</text>
</comment>
<keyword evidence="2" id="KW-0456">Lyase</keyword>
<sequence length="362" mass="37296">MSSAYLSGFAEDTGYLDFARVGPPSQAVVAAGTAALSAVSAAGRGTVDRLMDAEERALAAACRLLGFPRENLVYSPSTSAGLFQAAFAVRGRVLVSPAEFPANLYPWWRAAAAGRVEVADLPAGPVTPDAVRAALAVTDAAAVVLSAVDFATGFRADLAGLREVVGERLLVVDGIQGVGAVEMDWTAADVLVAGGQKWLRSGWSTGVVAVSDRALDRLDPLLAGWTGVQGATDYDGLEHPLADGAARFTTTNTSPVAQACLAAGLELLESAGTAWVAGRISARVDELLEVLDRRGAVVTSERDPARRAGIVSFRVPGLDGAALHEALGRAGVTCTRHGERVRLSVHATTTAAALDRVDAALG</sequence>
<dbReference type="InterPro" id="IPR015424">
    <property type="entry name" value="PyrdxlP-dep_Trfase"/>
</dbReference>
<proteinExistence type="predicted"/>
<reference evidence="3 4" key="1">
    <citation type="submission" date="2018-06" db="EMBL/GenBank/DDBJ databases">
        <title>Draft genome sequence of Modestobacter versicolor CP153-2.</title>
        <authorList>
            <person name="Gundlapally S.R."/>
        </authorList>
    </citation>
    <scope>NUCLEOTIDE SEQUENCE [LARGE SCALE GENOMIC DNA]</scope>
    <source>
        <strain evidence="3 4">CP153-2</strain>
    </source>
</reference>
<dbReference type="EMBL" id="QKNV01000110">
    <property type="protein sequence ID" value="PZA21161.1"/>
    <property type="molecule type" value="Genomic_DNA"/>
</dbReference>
<dbReference type="EMBL" id="JACIBU010000001">
    <property type="protein sequence ID" value="MBB3677203.1"/>
    <property type="molecule type" value="Genomic_DNA"/>
</dbReference>
<keyword evidence="3" id="KW-0032">Aminotransferase</keyword>
<evidence type="ECO:0000313" key="3">
    <source>
        <dbReference type="EMBL" id="PZA21161.1"/>
    </source>
</evidence>
<dbReference type="PANTHER" id="PTHR43586">
    <property type="entry name" value="CYSTEINE DESULFURASE"/>
    <property type="match status" value="1"/>
</dbReference>
<dbReference type="Pfam" id="PF00266">
    <property type="entry name" value="Aminotran_5"/>
    <property type="match status" value="1"/>
</dbReference>
<keyword evidence="4" id="KW-1185">Reference proteome</keyword>
<dbReference type="SUPFAM" id="SSF53383">
    <property type="entry name" value="PLP-dependent transferases"/>
    <property type="match status" value="1"/>
</dbReference>
<keyword evidence="3" id="KW-0808">Transferase</keyword>
<dbReference type="Gene3D" id="3.90.1150.10">
    <property type="entry name" value="Aspartate Aminotransferase, domain 1"/>
    <property type="match status" value="1"/>
</dbReference>
<protein>
    <submittedName>
        <fullName evidence="3">Aminotransferase</fullName>
    </submittedName>
    <submittedName>
        <fullName evidence="2">Selenocysteine lyase/cysteine desulfurase</fullName>
    </submittedName>
</protein>
<dbReference type="InterPro" id="IPR015421">
    <property type="entry name" value="PyrdxlP-dep_Trfase_major"/>
</dbReference>
<dbReference type="InterPro" id="IPR015422">
    <property type="entry name" value="PyrdxlP-dep_Trfase_small"/>
</dbReference>
<gene>
    <name evidence="3" type="ORF">DMO24_11710</name>
    <name evidence="2" type="ORF">FHX36_002938</name>
</gene>
<feature type="domain" description="Aminotransferase class V" evidence="1">
    <location>
        <begin position="81"/>
        <end position="346"/>
    </location>
</feature>
<dbReference type="InterPro" id="IPR000192">
    <property type="entry name" value="Aminotrans_V_dom"/>
</dbReference>
<evidence type="ECO:0000313" key="2">
    <source>
        <dbReference type="EMBL" id="MBB3677203.1"/>
    </source>
</evidence>
<dbReference type="GO" id="GO:0016829">
    <property type="term" value="F:lyase activity"/>
    <property type="evidence" value="ECO:0007669"/>
    <property type="project" value="UniProtKB-KW"/>
</dbReference>
<dbReference type="Proteomes" id="UP000247602">
    <property type="component" value="Unassembled WGS sequence"/>
</dbReference>